<dbReference type="AlphaFoldDB" id="A0A7X2P6V6"/>
<comment type="caution">
    <text evidence="1">The sequence shown here is derived from an EMBL/GenBank/DDBJ whole genome shotgun (WGS) entry which is preliminary data.</text>
</comment>
<name>A0A7X2P6V6_9FIRM</name>
<dbReference type="Proteomes" id="UP000466864">
    <property type="component" value="Unassembled WGS sequence"/>
</dbReference>
<protein>
    <recommendedName>
        <fullName evidence="3">PcfJ-like protein</fullName>
    </recommendedName>
</protein>
<dbReference type="EMBL" id="VUMV01000001">
    <property type="protein sequence ID" value="MST81155.1"/>
    <property type="molecule type" value="Genomic_DNA"/>
</dbReference>
<accession>A0A7X2P6V6</accession>
<dbReference type="InterPro" id="IPR025586">
    <property type="entry name" value="PcfJ"/>
</dbReference>
<evidence type="ECO:0008006" key="3">
    <source>
        <dbReference type="Google" id="ProtNLM"/>
    </source>
</evidence>
<dbReference type="Pfam" id="PF14284">
    <property type="entry name" value="PcfJ"/>
    <property type="match status" value="1"/>
</dbReference>
<gene>
    <name evidence="1" type="ORF">FYJ60_02240</name>
</gene>
<evidence type="ECO:0000313" key="2">
    <source>
        <dbReference type="Proteomes" id="UP000466864"/>
    </source>
</evidence>
<sequence length="574" mass="67648">MKKKELLAAIPKELPKQNMARVIKTSEGKALMVILPENIFLIDYRDVHGCVHFTWKNGYLTYYTEIGMWVRRAFRNIDANTYLEVSGFDEKSHEDVESFTGIDANVGYGIRKFEESIDYKKWEHRMDNRQARINKWAAEAPALPKGFLKWCEKQIPQKLGKRQRHVHGKEYIQLFQKCRTGCYVERMFRVEYDITREKHWHRTTELVRGFSRVPIGSWDRWYYGVIDGAGGKEQRWWDRKGGTQVNNCPQKMILYSKNLNELGLPTNVVETLKAMHKRMDYGTLAVAAEENPELEKLAKGGLQQLVCDTCMNKYTREQKWKIVRKLTKSQLQKLAEIDGGIYEAEMLEAHPEMTRESLKMLQAFRGGDRREIIKDVSEGLNINHVLTLLKKTNSCSMDSMREYQDYLHMARARGMTVTDEIVYRNKRWKYFHAQYVEEKEQKEDAELNRKNSNISTDYRVNCEVFQACTDGYLFLVPRSAADIRVEGNLQHHCVGRAGYIEKMNRRESFIIFLRKAEEPKVPYYTIETDGYRIIQAYGAYDRKPDWDTVNKLLQAWIKEVRKRKMQRETQRIAI</sequence>
<keyword evidence="2" id="KW-1185">Reference proteome</keyword>
<dbReference type="RefSeq" id="WP_154456950.1">
    <property type="nucleotide sequence ID" value="NZ_VUMV01000001.1"/>
</dbReference>
<evidence type="ECO:0000313" key="1">
    <source>
        <dbReference type="EMBL" id="MST81155.1"/>
    </source>
</evidence>
<reference evidence="1 2" key="1">
    <citation type="submission" date="2019-08" db="EMBL/GenBank/DDBJ databases">
        <title>In-depth cultivation of the pig gut microbiome towards novel bacterial diversity and tailored functional studies.</title>
        <authorList>
            <person name="Wylensek D."/>
            <person name="Hitch T.C.A."/>
            <person name="Clavel T."/>
        </authorList>
    </citation>
    <scope>NUCLEOTIDE SEQUENCE [LARGE SCALE GENOMIC DNA]</scope>
    <source>
        <strain evidence="1 2">Oil+RF-744-WCA-WT-13</strain>
    </source>
</reference>
<proteinExistence type="predicted"/>
<organism evidence="1 2">
    <name type="scientific">Bilifractor porci</name>
    <dbReference type="NCBI Taxonomy" id="2606636"/>
    <lineage>
        <taxon>Bacteria</taxon>
        <taxon>Bacillati</taxon>
        <taxon>Bacillota</taxon>
        <taxon>Clostridia</taxon>
        <taxon>Lachnospirales</taxon>
        <taxon>Lachnospiraceae</taxon>
        <taxon>Bilifractor</taxon>
    </lineage>
</organism>